<evidence type="ECO:0000313" key="1">
    <source>
        <dbReference type="EMBL" id="ATE84804.1"/>
    </source>
</evidence>
<dbReference type="Proteomes" id="UP000223409">
    <property type="component" value="Genome"/>
</dbReference>
<evidence type="ECO:0000313" key="2">
    <source>
        <dbReference type="Proteomes" id="UP000223409"/>
    </source>
</evidence>
<name>A0A291AV14_9CAUD</name>
<gene>
    <name evidence="1" type="primary">62</name>
    <name evidence="1" type="ORF">OKCENTRAL2016_62</name>
</gene>
<proteinExistence type="predicted"/>
<accession>A0A291AV14</accession>
<protein>
    <submittedName>
        <fullName evidence="1">Uncharacterized protein</fullName>
    </submittedName>
</protein>
<organism evidence="1 2">
    <name type="scientific">Mycobacterium phage OKCentral2016</name>
    <dbReference type="NCBI Taxonomy" id="2040289"/>
    <lineage>
        <taxon>Viruses</taxon>
        <taxon>Duplodnaviria</taxon>
        <taxon>Heunggongvirae</taxon>
        <taxon>Uroviricota</taxon>
        <taxon>Caudoviricetes</taxon>
        <taxon>Fromanvirus</taxon>
        <taxon>Fromanvirus goose</taxon>
    </lineage>
</organism>
<sequence>MITGGIIAVLFIWAFLVMDWSEDKENH</sequence>
<dbReference type="EMBL" id="MF773750">
    <property type="protein sequence ID" value="ATE84804.1"/>
    <property type="molecule type" value="Genomic_DNA"/>
</dbReference>
<reference evidence="1 2" key="1">
    <citation type="submission" date="2017-08" db="EMBL/GenBank/DDBJ databases">
        <authorList>
            <person name="Patton C.J."/>
            <person name="Kotturi H."/>
            <person name="Stoner T.H."/>
            <person name="Garlena R.A."/>
            <person name="Russell D.A."/>
            <person name="Hatfull G.F."/>
        </authorList>
    </citation>
    <scope>NUCLEOTIDE SEQUENCE [LARGE SCALE GENOMIC DNA]</scope>
</reference>